<evidence type="ECO:0000259" key="2">
    <source>
        <dbReference type="Pfam" id="PF04014"/>
    </source>
</evidence>
<dbReference type="InterPro" id="IPR007159">
    <property type="entry name" value="SpoVT-AbrB_dom"/>
</dbReference>
<reference evidence="4" key="1">
    <citation type="submission" date="2016-10" db="EMBL/GenBank/DDBJ databases">
        <authorList>
            <person name="Varghese N."/>
            <person name="Submissions S."/>
        </authorList>
    </citation>
    <scope>NUCLEOTIDE SEQUENCE [LARGE SCALE GENOMIC DNA]</scope>
    <source>
        <strain evidence="4">RD 26</strain>
    </source>
</reference>
<organism evidence="3 4">
    <name type="scientific">Halorubrum sodomense</name>
    <dbReference type="NCBI Taxonomy" id="35743"/>
    <lineage>
        <taxon>Archaea</taxon>
        <taxon>Methanobacteriati</taxon>
        <taxon>Methanobacteriota</taxon>
        <taxon>Stenosarchaea group</taxon>
        <taxon>Halobacteria</taxon>
        <taxon>Halobacteriales</taxon>
        <taxon>Haloferacaceae</taxon>
        <taxon>Halorubrum</taxon>
    </lineage>
</organism>
<feature type="compositionally biased region" description="Basic and acidic residues" evidence="1">
    <location>
        <begin position="327"/>
        <end position="339"/>
    </location>
</feature>
<dbReference type="OrthoDB" id="40991at2157"/>
<dbReference type="GO" id="GO:0003677">
    <property type="term" value="F:DNA binding"/>
    <property type="evidence" value="ECO:0007669"/>
    <property type="project" value="InterPro"/>
</dbReference>
<feature type="domain" description="SpoVT-AbrB" evidence="2">
    <location>
        <begin position="8"/>
        <end position="42"/>
    </location>
</feature>
<name>A0A1I6FME7_HALSD</name>
<dbReference type="Gene3D" id="1.20.58.220">
    <property type="entry name" value="Phosphate transport system protein phou homolog 2, domain 2"/>
    <property type="match status" value="1"/>
</dbReference>
<sequence>METRKVQTVGNGTYTVSLPKEWAESQGVTAGDTVTLHDYVDGVLAVQTCDRSGGDVPTAARIESADPAVIERGLRAAYAAGVREVTLESDEPLTAQRRRAVERVARGRIGMSVAAESEAATTVQIMLNSEEVSVSQSLRQLAFTVRAIHRDAVEALAAPPGASPVGSRDEQVDRLAAMIERSVSRGMADLGEVDALGTTRSELFESWTAMRELCRLRDAAVEVGAAAAALDGPPAERRLESCRDIGRAVRGAVADGVGVVLGDEDAGVARGALGDLREVRERIDAFDRRLDEAGASAPELRRVSRALRRSADRGDDVAEIGLRRAARRGESPRDAGAER</sequence>
<dbReference type="STRING" id="35743.SAMN04487937_0960"/>
<dbReference type="Pfam" id="PF04014">
    <property type="entry name" value="MazE_antitoxin"/>
    <property type="match status" value="1"/>
</dbReference>
<protein>
    <submittedName>
        <fullName evidence="3">Phosphate uptake regulator</fullName>
    </submittedName>
</protein>
<evidence type="ECO:0000256" key="1">
    <source>
        <dbReference type="SAM" id="MobiDB-lite"/>
    </source>
</evidence>
<keyword evidence="4" id="KW-1185">Reference proteome</keyword>
<accession>A0A1I6FME7</accession>
<dbReference type="InterPro" id="IPR038078">
    <property type="entry name" value="PhoU-like_sf"/>
</dbReference>
<evidence type="ECO:0000313" key="3">
    <source>
        <dbReference type="EMBL" id="SFR31122.1"/>
    </source>
</evidence>
<evidence type="ECO:0000313" key="4">
    <source>
        <dbReference type="Proteomes" id="UP000198932"/>
    </source>
</evidence>
<dbReference type="AlphaFoldDB" id="A0A1I6FME7"/>
<dbReference type="Proteomes" id="UP000198932">
    <property type="component" value="Unassembled WGS sequence"/>
</dbReference>
<dbReference type="RefSeq" id="WP_092920417.1">
    <property type="nucleotide sequence ID" value="NZ_FOYN01000001.1"/>
</dbReference>
<feature type="region of interest" description="Disordered" evidence="1">
    <location>
        <begin position="320"/>
        <end position="339"/>
    </location>
</feature>
<dbReference type="EMBL" id="FOYN01000001">
    <property type="protein sequence ID" value="SFR31122.1"/>
    <property type="molecule type" value="Genomic_DNA"/>
</dbReference>
<dbReference type="SUPFAM" id="SSF109755">
    <property type="entry name" value="PhoU-like"/>
    <property type="match status" value="1"/>
</dbReference>
<proteinExistence type="predicted"/>
<gene>
    <name evidence="3" type="ORF">SAMN04487937_0960</name>
</gene>